<dbReference type="InterPro" id="IPR050131">
    <property type="entry name" value="Peptidase_S8_subtilisin-like"/>
</dbReference>
<dbReference type="InterPro" id="IPR015500">
    <property type="entry name" value="Peptidase_S8_subtilisin-rel"/>
</dbReference>
<dbReference type="Pfam" id="PF00082">
    <property type="entry name" value="Peptidase_S8"/>
    <property type="match status" value="1"/>
</dbReference>
<evidence type="ECO:0000313" key="9">
    <source>
        <dbReference type="Proteomes" id="UP000766550"/>
    </source>
</evidence>
<evidence type="ECO:0000256" key="2">
    <source>
        <dbReference type="ARBA" id="ARBA00022670"/>
    </source>
</evidence>
<dbReference type="PANTHER" id="PTHR43806">
    <property type="entry name" value="PEPTIDASE S8"/>
    <property type="match status" value="1"/>
</dbReference>
<dbReference type="PROSITE" id="PS51892">
    <property type="entry name" value="SUBTILASE"/>
    <property type="match status" value="1"/>
</dbReference>
<evidence type="ECO:0000256" key="5">
    <source>
        <dbReference type="PROSITE-ProRule" id="PRU01240"/>
    </source>
</evidence>
<dbReference type="Gene3D" id="2.60.40.1120">
    <property type="entry name" value="Carboxypeptidase-like, regulatory domain"/>
    <property type="match status" value="1"/>
</dbReference>
<feature type="region of interest" description="Disordered" evidence="6">
    <location>
        <begin position="708"/>
        <end position="893"/>
    </location>
</feature>
<feature type="compositionally biased region" description="Low complexity" evidence="6">
    <location>
        <begin position="720"/>
        <end position="798"/>
    </location>
</feature>
<comment type="caution">
    <text evidence="8">The sequence shown here is derived from an EMBL/GenBank/DDBJ whole genome shotgun (WGS) entry which is preliminary data.</text>
</comment>
<keyword evidence="2 5" id="KW-0645">Protease</keyword>
<dbReference type="InterPro" id="IPR008969">
    <property type="entry name" value="CarboxyPept-like_regulatory"/>
</dbReference>
<accession>A0A8J7Y850</accession>
<dbReference type="OrthoDB" id="219562at2157"/>
<dbReference type="InterPro" id="IPR023828">
    <property type="entry name" value="Peptidase_S8_Ser-AS"/>
</dbReference>
<dbReference type="InterPro" id="IPR036852">
    <property type="entry name" value="Peptidase_S8/S53_dom_sf"/>
</dbReference>
<dbReference type="Proteomes" id="UP000766550">
    <property type="component" value="Unassembled WGS sequence"/>
</dbReference>
<keyword evidence="3 5" id="KW-0378">Hydrolase</keyword>
<dbReference type="RefSeq" id="WP_162318782.1">
    <property type="nucleotide sequence ID" value="NZ_JAHQXF010000003.1"/>
</dbReference>
<keyword evidence="9" id="KW-1185">Reference proteome</keyword>
<dbReference type="SUPFAM" id="SSF49464">
    <property type="entry name" value="Carboxypeptidase regulatory domain-like"/>
    <property type="match status" value="1"/>
</dbReference>
<evidence type="ECO:0000256" key="4">
    <source>
        <dbReference type="ARBA" id="ARBA00022825"/>
    </source>
</evidence>
<feature type="active site" description="Charge relay system" evidence="5">
    <location>
        <position position="226"/>
    </location>
</feature>
<dbReference type="SUPFAM" id="SSF52743">
    <property type="entry name" value="Subtilisin-like"/>
    <property type="match status" value="1"/>
</dbReference>
<dbReference type="InterPro" id="IPR000209">
    <property type="entry name" value="Peptidase_S8/S53_dom"/>
</dbReference>
<comment type="similarity">
    <text evidence="1 5">Belongs to the peptidase S8 family.</text>
</comment>
<feature type="compositionally biased region" description="Low complexity" evidence="6">
    <location>
        <begin position="826"/>
        <end position="860"/>
    </location>
</feature>
<feature type="active site" description="Charge relay system" evidence="5">
    <location>
        <position position="451"/>
    </location>
</feature>
<evidence type="ECO:0000259" key="7">
    <source>
        <dbReference type="Pfam" id="PF00082"/>
    </source>
</evidence>
<evidence type="ECO:0000256" key="1">
    <source>
        <dbReference type="ARBA" id="ARBA00011073"/>
    </source>
</evidence>
<evidence type="ECO:0000313" key="8">
    <source>
        <dbReference type="EMBL" id="MBV0926012.1"/>
    </source>
</evidence>
<reference evidence="8 9" key="1">
    <citation type="submission" date="2021-06" db="EMBL/GenBank/DDBJ databases">
        <title>New haloarchaea isolates fom saline soil.</title>
        <authorList>
            <person name="Duran-Viseras A."/>
            <person name="Sanchez-Porro C.S."/>
            <person name="Ventosa A."/>
        </authorList>
    </citation>
    <scope>NUCLEOTIDE SEQUENCE [LARGE SCALE GENOMIC DNA]</scope>
    <source>
        <strain evidence="8 9">JCM 183640</strain>
    </source>
</reference>
<dbReference type="PRINTS" id="PR00723">
    <property type="entry name" value="SUBTILISIN"/>
</dbReference>
<evidence type="ECO:0000256" key="6">
    <source>
        <dbReference type="SAM" id="MobiDB-lite"/>
    </source>
</evidence>
<dbReference type="GO" id="GO:0004252">
    <property type="term" value="F:serine-type endopeptidase activity"/>
    <property type="evidence" value="ECO:0007669"/>
    <property type="project" value="UniProtKB-UniRule"/>
</dbReference>
<dbReference type="PROSITE" id="PS00138">
    <property type="entry name" value="SUBTILASE_SER"/>
    <property type="match status" value="1"/>
</dbReference>
<dbReference type="Gene3D" id="3.40.50.200">
    <property type="entry name" value="Peptidase S8/S53 domain"/>
    <property type="match status" value="1"/>
</dbReference>
<keyword evidence="4 5" id="KW-0720">Serine protease</keyword>
<protein>
    <submittedName>
        <fullName evidence="8">S8 family serine peptidase</fullName>
    </submittedName>
</protein>
<proteinExistence type="inferred from homology"/>
<feature type="region of interest" description="Disordered" evidence="6">
    <location>
        <begin position="31"/>
        <end position="55"/>
    </location>
</feature>
<feature type="active site" description="Charge relay system" evidence="5">
    <location>
        <position position="273"/>
    </location>
</feature>
<evidence type="ECO:0000256" key="3">
    <source>
        <dbReference type="ARBA" id="ARBA00022801"/>
    </source>
</evidence>
<feature type="compositionally biased region" description="Low complexity" evidence="6">
    <location>
        <begin position="153"/>
        <end position="165"/>
    </location>
</feature>
<feature type="domain" description="Peptidase S8/S53" evidence="7">
    <location>
        <begin position="217"/>
        <end position="485"/>
    </location>
</feature>
<dbReference type="GO" id="GO:0006508">
    <property type="term" value="P:proteolysis"/>
    <property type="evidence" value="ECO:0007669"/>
    <property type="project" value="UniProtKB-KW"/>
</dbReference>
<sequence length="915" mass="94916">MSVRRLIAVVLGGTLVVSLVAVTGFTGAAATDDPSAASVPGPDIEAERVSPDDSTAAVDPALRNATGTVDIFVRLDAETDTDTDRPTTVTGLKVRSNRTQTPVLQYAAARGGASVENRFWLVDGVLLRADLDRVNLTRIAALDGVASLALFPESSETTDSSVSASGASMPDPNRSEWAAVSRPGTQRRAEADRSAEPAWQVTATNASAVWSEYDTRGDGTRVAVLDRGIAPAHPTLSLYTENESDPTYPGGWAEFDADGRRVPDSRPHLESAHGQSTSGLVAADGTGRYRAMGVAPDTQLMHGLVESRASAIAGLEWAIENDADVVSISRTQSGPTARYDPLVRAVWRAQRLGTVVVASTGNEGAGYVSAPGKIYETVGVGAHDTDGRVTAFSGSSRRALFSGPYSRDRSRVVRYPRTWPLAYDKPDVVAPGTDLPVPYGTNGTGTFRGTSGAAPVAAGTLALAESAAGRDVHPGVLQTALRCSARPPANAADLDATRYGGGTVDAYATTERVVEGQGIRGAVRTEDGERIEQAHVAVSDCAYYSSHSGTYGLSTAAGEQMLTVDAPGYRSKTVTVGVPDGEYVERTVRLERAGVVERWNDTYAEDFEADDVGTVRAAVADLRAVRLETGENNTVDPSRISVEIEYDAHETGGLYDRSSLELGSRYRLSTPQTNYVLFHVTVDGEYAGRLDLDATLYGDGESATRDVTATFSEPTPPETATPTQTATPAPTETATPRSMETATATDTPVATPTPTQTSTRPAPATPPSTETPTRAVPTSTATASDQSTASAPSSPAPESDGDGSVPESEIATDESPSRATATPVRGTARSTVTPTTATADATADGSRTASATTDSDTSVTAGGGAPRSSRPVSEGTPTRSDSSGPSNGATPGTETAALLSVAAVLGALLVGSRVL</sequence>
<organism evidence="8 9">
    <name type="scientific">Haloarcula limicola</name>
    <dbReference type="NCBI Taxonomy" id="1429915"/>
    <lineage>
        <taxon>Archaea</taxon>
        <taxon>Methanobacteriati</taxon>
        <taxon>Methanobacteriota</taxon>
        <taxon>Stenosarchaea group</taxon>
        <taxon>Halobacteria</taxon>
        <taxon>Halobacteriales</taxon>
        <taxon>Haloarculaceae</taxon>
        <taxon>Haloarcula</taxon>
    </lineage>
</organism>
<name>A0A8J7Y850_9EURY</name>
<feature type="compositionally biased region" description="Polar residues" evidence="6">
    <location>
        <begin position="875"/>
        <end position="893"/>
    </location>
</feature>
<feature type="region of interest" description="Disordered" evidence="6">
    <location>
        <begin position="153"/>
        <end position="199"/>
    </location>
</feature>
<dbReference type="PANTHER" id="PTHR43806:SF11">
    <property type="entry name" value="CEREVISIN-RELATED"/>
    <property type="match status" value="1"/>
</dbReference>
<dbReference type="AlphaFoldDB" id="A0A8J7Y850"/>
<gene>
    <name evidence="8" type="ORF">KTS45_17550</name>
</gene>
<dbReference type="EMBL" id="JAHQXF010000003">
    <property type="protein sequence ID" value="MBV0926012.1"/>
    <property type="molecule type" value="Genomic_DNA"/>
</dbReference>